<gene>
    <name evidence="4" type="ORF">A3G31_07655</name>
</gene>
<dbReference type="InterPro" id="IPR000189">
    <property type="entry name" value="Transglyc_AS"/>
</dbReference>
<dbReference type="PANTHER" id="PTHR37423">
    <property type="entry name" value="SOLUBLE LYTIC MUREIN TRANSGLYCOSYLASE-RELATED"/>
    <property type="match status" value="1"/>
</dbReference>
<feature type="domain" description="Transglycosylase SLT" evidence="2">
    <location>
        <begin position="84"/>
        <end position="191"/>
    </location>
</feature>
<dbReference type="Gene3D" id="1.10.530.10">
    <property type="match status" value="1"/>
</dbReference>
<dbReference type="Pfam" id="PF13511">
    <property type="entry name" value="DUF4124"/>
    <property type="match status" value="1"/>
</dbReference>
<sequence>MLFKSMLYRSKGLLVLIFSAGLFLLLNLETSAEIYKYVDEEGVIHYTDRPKNSNYKLLQIFNKFSYNKRPQIAKKSIGNLKPIIDEVAQRYGQDPKLIQSIISRESNFNAAAVSPKGAMGLMQLMPQTAKRFNVKDPFHPRDNIEGGVAYLDYLMRMFDNDLELALAAYNAGESNVMNYSGIPPFKETRNYVKNVLGSYKGQQVEKINKIYKIIKEDGTILLTTSP</sequence>
<evidence type="ECO:0000313" key="5">
    <source>
        <dbReference type="Proteomes" id="UP000178082"/>
    </source>
</evidence>
<dbReference type="PROSITE" id="PS00922">
    <property type="entry name" value="TRANSGLYCOSYLASE"/>
    <property type="match status" value="1"/>
</dbReference>
<proteinExistence type="inferred from homology"/>
<evidence type="ECO:0000259" key="2">
    <source>
        <dbReference type="Pfam" id="PF01464"/>
    </source>
</evidence>
<dbReference type="GO" id="GO:0016020">
    <property type="term" value="C:membrane"/>
    <property type="evidence" value="ECO:0007669"/>
    <property type="project" value="InterPro"/>
</dbReference>
<dbReference type="EMBL" id="MGDI01000025">
    <property type="protein sequence ID" value="OGL53370.1"/>
    <property type="molecule type" value="Genomic_DNA"/>
</dbReference>
<dbReference type="GO" id="GO:0008933">
    <property type="term" value="F:peptidoglycan lytic transglycosylase activity"/>
    <property type="evidence" value="ECO:0007669"/>
    <property type="project" value="InterPro"/>
</dbReference>
<evidence type="ECO:0000259" key="3">
    <source>
        <dbReference type="Pfam" id="PF13511"/>
    </source>
</evidence>
<dbReference type="AlphaFoldDB" id="A0A1F7SHU0"/>
<accession>A0A1F7SHU0</accession>
<name>A0A1F7SHU0_9BACT</name>
<dbReference type="PANTHER" id="PTHR37423:SF2">
    <property type="entry name" value="MEMBRANE-BOUND LYTIC MUREIN TRANSGLYCOSYLASE C"/>
    <property type="match status" value="1"/>
</dbReference>
<dbReference type="CDD" id="cd00254">
    <property type="entry name" value="LT-like"/>
    <property type="match status" value="1"/>
</dbReference>
<dbReference type="SUPFAM" id="SSF53955">
    <property type="entry name" value="Lysozyme-like"/>
    <property type="match status" value="1"/>
</dbReference>
<feature type="domain" description="DUF4124" evidence="3">
    <location>
        <begin position="22"/>
        <end position="54"/>
    </location>
</feature>
<dbReference type="InterPro" id="IPR023346">
    <property type="entry name" value="Lysozyme-like_dom_sf"/>
</dbReference>
<evidence type="ECO:0000256" key="1">
    <source>
        <dbReference type="ARBA" id="ARBA00007734"/>
    </source>
</evidence>
<dbReference type="InterPro" id="IPR008258">
    <property type="entry name" value="Transglycosylase_SLT_dom_1"/>
</dbReference>
<reference evidence="4 5" key="1">
    <citation type="journal article" date="2016" name="Nat. Commun.">
        <title>Thousands of microbial genomes shed light on interconnected biogeochemical processes in an aquifer system.</title>
        <authorList>
            <person name="Anantharaman K."/>
            <person name="Brown C.T."/>
            <person name="Hug L.A."/>
            <person name="Sharon I."/>
            <person name="Castelle C.J."/>
            <person name="Probst A.J."/>
            <person name="Thomas B.C."/>
            <person name="Singh A."/>
            <person name="Wilkins M.J."/>
            <person name="Karaoz U."/>
            <person name="Brodie E.L."/>
            <person name="Williams K.H."/>
            <person name="Hubbard S.S."/>
            <person name="Banfield J.F."/>
        </authorList>
    </citation>
    <scope>NUCLEOTIDE SEQUENCE [LARGE SCALE GENOMIC DNA]</scope>
</reference>
<comment type="similarity">
    <text evidence="1">Belongs to the transglycosylase Slt family.</text>
</comment>
<dbReference type="Proteomes" id="UP000178082">
    <property type="component" value="Unassembled WGS sequence"/>
</dbReference>
<evidence type="ECO:0008006" key="6">
    <source>
        <dbReference type="Google" id="ProtNLM"/>
    </source>
</evidence>
<dbReference type="STRING" id="1817883.A3G31_07655"/>
<dbReference type="InterPro" id="IPR025392">
    <property type="entry name" value="DUF4124"/>
</dbReference>
<protein>
    <recommendedName>
        <fullName evidence="6">Lytic transglycosylase</fullName>
    </recommendedName>
</protein>
<comment type="caution">
    <text evidence="4">The sequence shown here is derived from an EMBL/GenBank/DDBJ whole genome shotgun (WGS) entry which is preliminary data.</text>
</comment>
<organism evidence="4 5">
    <name type="scientific">Candidatus Schekmanbacteria bacterium RIFCSPLOWO2_12_FULL_38_15</name>
    <dbReference type="NCBI Taxonomy" id="1817883"/>
    <lineage>
        <taxon>Bacteria</taxon>
        <taxon>Candidatus Schekmaniibacteriota</taxon>
    </lineage>
</organism>
<dbReference type="Pfam" id="PF01464">
    <property type="entry name" value="SLT"/>
    <property type="match status" value="1"/>
</dbReference>
<dbReference type="GO" id="GO:0000270">
    <property type="term" value="P:peptidoglycan metabolic process"/>
    <property type="evidence" value="ECO:0007669"/>
    <property type="project" value="InterPro"/>
</dbReference>
<evidence type="ECO:0000313" key="4">
    <source>
        <dbReference type="EMBL" id="OGL53370.1"/>
    </source>
</evidence>